<evidence type="ECO:0000313" key="3">
    <source>
        <dbReference type="Proteomes" id="UP000252189"/>
    </source>
</evidence>
<name>A0A368N8R9_9EURY</name>
<reference evidence="2 3" key="1">
    <citation type="submission" date="2018-07" db="EMBL/GenBank/DDBJ databases">
        <title>Genome sequences of Haloplanus salinus JCM 18368T.</title>
        <authorList>
            <person name="Kim Y.B."/>
            <person name="Roh S.W."/>
        </authorList>
    </citation>
    <scope>NUCLEOTIDE SEQUENCE [LARGE SCALE GENOMIC DNA]</scope>
    <source>
        <strain evidence="2 3">JCM 18368</strain>
    </source>
</reference>
<comment type="caution">
    <text evidence="2">The sequence shown here is derived from an EMBL/GenBank/DDBJ whole genome shotgun (WGS) entry which is preliminary data.</text>
</comment>
<dbReference type="OrthoDB" id="340185at2157"/>
<feature type="transmembrane region" description="Helical" evidence="1">
    <location>
        <begin position="7"/>
        <end position="27"/>
    </location>
</feature>
<sequence length="351" mass="37245">MNTLRTVAWGGGGFAVLLGVWATIHYGGPPVRFLPTVALGLVAATLPFGIAYTKRAVISTRRRFADVDDGFSAETGSIFVSTTTVDDPLDCLETIVPAIRADDDYEEVTRESFQEGPGLMVLYGGFHNAFVRITEPGRVVVTGASERTHALADTVSKASGLSFERTRNNPFAGLKPVRGASRVFLGVIVLTLILGSAVAVGTAAYPSDTYNPAERTVLVGIDARGDLAPGVSRTDTRLSKAAFLVTIVDEGAQEVTWARNDSERVTAYGRQALRTSRDARALLTTVREGPLTPTQAARADSLDRRLVDARESVAVAMAARIESGSVNETAEMRRVMAELRADPGATSSGAG</sequence>
<feature type="transmembrane region" description="Helical" evidence="1">
    <location>
        <begin position="33"/>
        <end position="53"/>
    </location>
</feature>
<proteinExistence type="predicted"/>
<keyword evidence="1" id="KW-1133">Transmembrane helix</keyword>
<dbReference type="Proteomes" id="UP000252189">
    <property type="component" value="Unassembled WGS sequence"/>
</dbReference>
<dbReference type="EMBL" id="QPHM01000001">
    <property type="protein sequence ID" value="RCU46413.1"/>
    <property type="molecule type" value="Genomic_DNA"/>
</dbReference>
<evidence type="ECO:0000256" key="1">
    <source>
        <dbReference type="SAM" id="Phobius"/>
    </source>
</evidence>
<protein>
    <submittedName>
        <fullName evidence="2">Uncharacterized protein</fullName>
    </submittedName>
</protein>
<organism evidence="2 3">
    <name type="scientific">Haloplanus salinus</name>
    <dbReference type="NCBI Taxonomy" id="1126245"/>
    <lineage>
        <taxon>Archaea</taxon>
        <taxon>Methanobacteriati</taxon>
        <taxon>Methanobacteriota</taxon>
        <taxon>Stenosarchaea group</taxon>
        <taxon>Halobacteria</taxon>
        <taxon>Halobacteriales</taxon>
        <taxon>Haloferacaceae</taxon>
        <taxon>Haloplanus</taxon>
    </lineage>
</organism>
<dbReference type="AlphaFoldDB" id="A0A368N8R9"/>
<gene>
    <name evidence="2" type="ORF">DU504_03270</name>
</gene>
<accession>A0A368N8R9</accession>
<keyword evidence="1" id="KW-0472">Membrane</keyword>
<evidence type="ECO:0000313" key="2">
    <source>
        <dbReference type="EMBL" id="RCU46413.1"/>
    </source>
</evidence>
<dbReference type="RefSeq" id="WP_114447964.1">
    <property type="nucleotide sequence ID" value="NZ_QPHM01000001.1"/>
</dbReference>
<keyword evidence="1" id="KW-0812">Transmembrane</keyword>
<keyword evidence="3" id="KW-1185">Reference proteome</keyword>
<feature type="transmembrane region" description="Helical" evidence="1">
    <location>
        <begin position="183"/>
        <end position="205"/>
    </location>
</feature>